<gene>
    <name evidence="3" type="ORF">GJW-30_1_01694</name>
</gene>
<evidence type="ECO:0000313" key="4">
    <source>
        <dbReference type="Proteomes" id="UP000236884"/>
    </source>
</evidence>
<feature type="chain" id="PRO_5006615646" evidence="1">
    <location>
        <begin position="32"/>
        <end position="149"/>
    </location>
</feature>
<dbReference type="Pfam" id="PF13501">
    <property type="entry name" value="SoxY"/>
    <property type="match status" value="1"/>
</dbReference>
<dbReference type="OrthoDB" id="9804570at2"/>
<dbReference type="AlphaFoldDB" id="A0A0S3PTG9"/>
<dbReference type="InterPro" id="IPR006311">
    <property type="entry name" value="TAT_signal"/>
</dbReference>
<dbReference type="KEGG" id="vgo:GJW-30_1_01694"/>
<reference evidence="3 4" key="1">
    <citation type="submission" date="2015-08" db="EMBL/GenBank/DDBJ databases">
        <title>Investigation of the bacterial diversity of lava forest soil.</title>
        <authorList>
            <person name="Lee J.S."/>
        </authorList>
    </citation>
    <scope>NUCLEOTIDE SEQUENCE [LARGE SCALE GENOMIC DNA]</scope>
    <source>
        <strain evidence="3 4">GJW-30</strain>
    </source>
</reference>
<dbReference type="PIRSF" id="PIRSF010312">
    <property type="entry name" value="Sulphur_oxidation_SoxY"/>
    <property type="match status" value="1"/>
</dbReference>
<evidence type="ECO:0000256" key="1">
    <source>
        <dbReference type="SAM" id="SignalP"/>
    </source>
</evidence>
<keyword evidence="4" id="KW-1185">Reference proteome</keyword>
<dbReference type="InterPro" id="IPR032711">
    <property type="entry name" value="SoxY"/>
</dbReference>
<dbReference type="Proteomes" id="UP000236884">
    <property type="component" value="Chromosome"/>
</dbReference>
<feature type="signal peptide" evidence="1">
    <location>
        <begin position="1"/>
        <end position="31"/>
    </location>
</feature>
<evidence type="ECO:0000259" key="2">
    <source>
        <dbReference type="Pfam" id="PF13501"/>
    </source>
</evidence>
<dbReference type="RefSeq" id="WP_096354174.1">
    <property type="nucleotide sequence ID" value="NZ_AP014946.1"/>
</dbReference>
<organism evidence="3 4">
    <name type="scientific">Variibacter gotjawalensis</name>
    <dbReference type="NCBI Taxonomy" id="1333996"/>
    <lineage>
        <taxon>Bacteria</taxon>
        <taxon>Pseudomonadati</taxon>
        <taxon>Pseudomonadota</taxon>
        <taxon>Alphaproteobacteria</taxon>
        <taxon>Hyphomicrobiales</taxon>
        <taxon>Nitrobacteraceae</taxon>
        <taxon>Variibacter</taxon>
    </lineage>
</organism>
<dbReference type="InterPro" id="IPR038162">
    <property type="entry name" value="SoxY_sf"/>
</dbReference>
<dbReference type="Gene3D" id="2.60.40.2470">
    <property type="entry name" value="SoxY domain"/>
    <property type="match status" value="1"/>
</dbReference>
<accession>A0A0S3PTG9</accession>
<proteinExistence type="predicted"/>
<dbReference type="InterPro" id="IPR016568">
    <property type="entry name" value="Sulphur_oxidation_SoxY"/>
</dbReference>
<dbReference type="PROSITE" id="PS51318">
    <property type="entry name" value="TAT"/>
    <property type="match status" value="1"/>
</dbReference>
<dbReference type="EMBL" id="AP014946">
    <property type="protein sequence ID" value="BAT59164.1"/>
    <property type="molecule type" value="Genomic_DNA"/>
</dbReference>
<protein>
    <submittedName>
        <fullName evidence="3">Sulfur oxidation protein SoxY</fullName>
    </submittedName>
</protein>
<sequence>MTIPISRRSALVLAAGAGVAAVLPAQSFAQAAKNNSADLIKAFTGGKTAAAAKIKMDLPEIAENGNTVPMTVSVEGTKDLYATDLLIVADANPQGGVMTVHFSPESVAEVNTRIRCAETQNIIAVAKMSDGSFVTAQREVKVTIGGCGG</sequence>
<name>A0A0S3PTG9_9BRAD</name>
<feature type="domain" description="Ig-like SoxY" evidence="2">
    <location>
        <begin position="41"/>
        <end position="147"/>
    </location>
</feature>
<keyword evidence="1" id="KW-0732">Signal</keyword>
<dbReference type="NCBIfam" id="TIGR04488">
    <property type="entry name" value="SoxY_true_GGCGG"/>
    <property type="match status" value="1"/>
</dbReference>
<evidence type="ECO:0000313" key="3">
    <source>
        <dbReference type="EMBL" id="BAT59164.1"/>
    </source>
</evidence>